<comment type="caution">
    <text evidence="7">The sequence shown here is derived from an EMBL/GenBank/DDBJ whole genome shotgun (WGS) entry which is preliminary data.</text>
</comment>
<evidence type="ECO:0000256" key="5">
    <source>
        <dbReference type="ARBA" id="ARBA00023136"/>
    </source>
</evidence>
<organism evidence="7 8">
    <name type="scientific">Carex littledalei</name>
    <dbReference type="NCBI Taxonomy" id="544730"/>
    <lineage>
        <taxon>Eukaryota</taxon>
        <taxon>Viridiplantae</taxon>
        <taxon>Streptophyta</taxon>
        <taxon>Embryophyta</taxon>
        <taxon>Tracheophyta</taxon>
        <taxon>Spermatophyta</taxon>
        <taxon>Magnoliopsida</taxon>
        <taxon>Liliopsida</taxon>
        <taxon>Poales</taxon>
        <taxon>Cyperaceae</taxon>
        <taxon>Cyperoideae</taxon>
        <taxon>Cariceae</taxon>
        <taxon>Carex</taxon>
        <taxon>Carex subgen. Euthyceras</taxon>
    </lineage>
</organism>
<dbReference type="InterPro" id="IPR044991">
    <property type="entry name" value="TET_plant"/>
</dbReference>
<feature type="transmembrane region" description="Helical" evidence="6">
    <location>
        <begin position="223"/>
        <end position="241"/>
    </location>
</feature>
<evidence type="ECO:0000256" key="1">
    <source>
        <dbReference type="ARBA" id="ARBA00004141"/>
    </source>
</evidence>
<dbReference type="Proteomes" id="UP000623129">
    <property type="component" value="Unassembled WGS sequence"/>
</dbReference>
<dbReference type="GO" id="GO:0016020">
    <property type="term" value="C:membrane"/>
    <property type="evidence" value="ECO:0007669"/>
    <property type="project" value="UniProtKB-SubCell"/>
</dbReference>
<dbReference type="OrthoDB" id="620353at2759"/>
<feature type="transmembrane region" description="Helical" evidence="6">
    <location>
        <begin position="45"/>
        <end position="74"/>
    </location>
</feature>
<comment type="similarity">
    <text evidence="2">Belongs to the tetraspanin (TM4SF) family.</text>
</comment>
<reference evidence="7" key="1">
    <citation type="submission" date="2020-01" db="EMBL/GenBank/DDBJ databases">
        <title>Genome sequence of Kobresia littledalei, the first chromosome-level genome in the family Cyperaceae.</title>
        <authorList>
            <person name="Qu G."/>
        </authorList>
    </citation>
    <scope>NUCLEOTIDE SEQUENCE</scope>
    <source>
        <strain evidence="7">C.B.Clarke</strain>
        <tissue evidence="7">Leaf</tissue>
    </source>
</reference>
<evidence type="ECO:0000313" key="7">
    <source>
        <dbReference type="EMBL" id="KAF3336991.1"/>
    </source>
</evidence>
<evidence type="ECO:0000256" key="6">
    <source>
        <dbReference type="SAM" id="Phobius"/>
    </source>
</evidence>
<dbReference type="EMBL" id="SWLB01000007">
    <property type="protein sequence ID" value="KAF3336991.1"/>
    <property type="molecule type" value="Genomic_DNA"/>
</dbReference>
<gene>
    <name evidence="7" type="ORF">FCM35_KLT19577</name>
</gene>
<dbReference type="GO" id="GO:0009734">
    <property type="term" value="P:auxin-activated signaling pathway"/>
    <property type="evidence" value="ECO:0007669"/>
    <property type="project" value="InterPro"/>
</dbReference>
<keyword evidence="4 6" id="KW-1133">Transmembrane helix</keyword>
<feature type="transmembrane region" description="Helical" evidence="6">
    <location>
        <begin position="80"/>
        <end position="102"/>
    </location>
</feature>
<feature type="transmembrane region" description="Helical" evidence="6">
    <location>
        <begin position="12"/>
        <end position="33"/>
    </location>
</feature>
<name>A0A833RD61_9POAL</name>
<dbReference type="Pfam" id="PF00335">
    <property type="entry name" value="Tetraspanin"/>
    <property type="match status" value="1"/>
</dbReference>
<keyword evidence="8" id="KW-1185">Reference proteome</keyword>
<evidence type="ECO:0000313" key="8">
    <source>
        <dbReference type="Proteomes" id="UP000623129"/>
    </source>
</evidence>
<protein>
    <submittedName>
        <fullName evidence="7">Tetraspanin-6 isoform X1</fullName>
    </submittedName>
</protein>
<evidence type="ECO:0000256" key="3">
    <source>
        <dbReference type="ARBA" id="ARBA00022692"/>
    </source>
</evidence>
<evidence type="ECO:0000256" key="2">
    <source>
        <dbReference type="ARBA" id="ARBA00006840"/>
    </source>
</evidence>
<proteinExistence type="inferred from homology"/>
<keyword evidence="5 6" id="KW-0472">Membrane</keyword>
<dbReference type="AlphaFoldDB" id="A0A833RD61"/>
<comment type="subcellular location">
    <subcellularLocation>
        <location evidence="1">Membrane</location>
        <topology evidence="1">Multi-pass membrane protein</topology>
    </subcellularLocation>
</comment>
<evidence type="ECO:0000256" key="4">
    <source>
        <dbReference type="ARBA" id="ARBA00022989"/>
    </source>
</evidence>
<accession>A0A833RD61</accession>
<dbReference type="InterPro" id="IPR018499">
    <property type="entry name" value="Tetraspanin/Peripherin"/>
</dbReference>
<dbReference type="PANTHER" id="PTHR32191">
    <property type="entry name" value="TETRASPANIN-8-RELATED"/>
    <property type="match status" value="1"/>
</dbReference>
<keyword evidence="3 6" id="KW-0812">Transmembrane</keyword>
<sequence>MYHQRFSNTVIGYLNLVTLLASVPLIGGGLWLAHSSSSCQSALQTPLLALGFIVLLVSLAGFVGACFGVAWALWLYLVSILILIVALLCFTAFGFVVTAGGGGQQVPGRVYREYKLGVYSSWLKKHITDDKNWHTALVCVVGSKACNKIATYTPLDYLQHDLSPIQSGCCKPPTSCMYSGGMAVAAQDNDCYRWNNAPNILCYGCETCKAGVLEQVRRNWHKISVLNVIVLVVLIAVYAMGCCAFRNARRSDSGYPYGVNHMSKINPGWDYYWWRWWRDRREQLY</sequence>